<dbReference type="Gene3D" id="3.30.200.20">
    <property type="entry name" value="Phosphorylase Kinase, domain 1"/>
    <property type="match status" value="1"/>
</dbReference>
<dbReference type="PROSITE" id="PS50011">
    <property type="entry name" value="PROTEIN_KINASE_DOM"/>
    <property type="match status" value="1"/>
</dbReference>
<feature type="signal peptide" evidence="19">
    <location>
        <begin position="1"/>
        <end position="21"/>
    </location>
</feature>
<dbReference type="EMBL" id="JBDFQZ010000007">
    <property type="protein sequence ID" value="KAK9706500.1"/>
    <property type="molecule type" value="Genomic_DNA"/>
</dbReference>
<evidence type="ECO:0000256" key="7">
    <source>
        <dbReference type="ARBA" id="ARBA00022741"/>
    </source>
</evidence>
<comment type="catalytic activity">
    <reaction evidence="14">
        <text>L-seryl-[protein] + ATP = O-phospho-L-seryl-[protein] + ADP + H(+)</text>
        <dbReference type="Rhea" id="RHEA:17989"/>
        <dbReference type="Rhea" id="RHEA-COMP:9863"/>
        <dbReference type="Rhea" id="RHEA-COMP:11604"/>
        <dbReference type="ChEBI" id="CHEBI:15378"/>
        <dbReference type="ChEBI" id="CHEBI:29999"/>
        <dbReference type="ChEBI" id="CHEBI:30616"/>
        <dbReference type="ChEBI" id="CHEBI:83421"/>
        <dbReference type="ChEBI" id="CHEBI:456216"/>
    </reaction>
</comment>
<dbReference type="Proteomes" id="UP001443914">
    <property type="component" value="Unassembled WGS sequence"/>
</dbReference>
<keyword evidence="11 18" id="KW-0472">Membrane</keyword>
<keyword evidence="2" id="KW-0723">Serine/threonine-protein kinase</keyword>
<evidence type="ECO:0000256" key="18">
    <source>
        <dbReference type="SAM" id="Phobius"/>
    </source>
</evidence>
<evidence type="ECO:0000256" key="10">
    <source>
        <dbReference type="ARBA" id="ARBA00022989"/>
    </source>
</evidence>
<feature type="domain" description="Gnk2-homologous" evidence="21">
    <location>
        <begin position="134"/>
        <end position="241"/>
    </location>
</feature>
<evidence type="ECO:0000256" key="5">
    <source>
        <dbReference type="ARBA" id="ARBA00022729"/>
    </source>
</evidence>
<dbReference type="InterPro" id="IPR038408">
    <property type="entry name" value="GNK2_sf"/>
</dbReference>
<dbReference type="SUPFAM" id="SSF56112">
    <property type="entry name" value="Protein kinase-like (PK-like)"/>
    <property type="match status" value="1"/>
</dbReference>
<dbReference type="AlphaFoldDB" id="A0AAW1JQC6"/>
<evidence type="ECO:0000256" key="1">
    <source>
        <dbReference type="ARBA" id="ARBA00004167"/>
    </source>
</evidence>
<keyword evidence="5 19" id="KW-0732">Signal</keyword>
<dbReference type="Gene3D" id="1.10.510.10">
    <property type="entry name" value="Transferase(Phosphotransferase) domain 1"/>
    <property type="match status" value="1"/>
</dbReference>
<evidence type="ECO:0000256" key="8">
    <source>
        <dbReference type="ARBA" id="ARBA00022777"/>
    </source>
</evidence>
<dbReference type="GO" id="GO:0005886">
    <property type="term" value="C:plasma membrane"/>
    <property type="evidence" value="ECO:0007669"/>
    <property type="project" value="TreeGrafter"/>
</dbReference>
<dbReference type="FunFam" id="3.30.430.20:FF:000003">
    <property type="entry name" value="Cysteine-rich RLK (RECEPTOR-like protein kinase) 10"/>
    <property type="match status" value="1"/>
</dbReference>
<evidence type="ECO:0000256" key="11">
    <source>
        <dbReference type="ARBA" id="ARBA00023136"/>
    </source>
</evidence>
<keyword evidence="23" id="KW-1185">Reference proteome</keyword>
<dbReference type="SMART" id="SM00220">
    <property type="entry name" value="S_TKc"/>
    <property type="match status" value="1"/>
</dbReference>
<reference evidence="22" key="1">
    <citation type="submission" date="2024-03" db="EMBL/GenBank/DDBJ databases">
        <title>WGS assembly of Saponaria officinalis var. Norfolk2.</title>
        <authorList>
            <person name="Jenkins J."/>
            <person name="Shu S."/>
            <person name="Grimwood J."/>
            <person name="Barry K."/>
            <person name="Goodstein D."/>
            <person name="Schmutz J."/>
            <person name="Leebens-Mack J."/>
            <person name="Osbourn A."/>
        </authorList>
    </citation>
    <scope>NUCLEOTIDE SEQUENCE [LARGE SCALE GENOMIC DNA]</scope>
    <source>
        <strain evidence="22">JIC</strain>
    </source>
</reference>
<dbReference type="InterPro" id="IPR001245">
    <property type="entry name" value="Ser-Thr/Tyr_kinase_cat_dom"/>
</dbReference>
<feature type="chain" id="PRO_5044024879" evidence="19">
    <location>
        <begin position="22"/>
        <end position="655"/>
    </location>
</feature>
<evidence type="ECO:0000256" key="16">
    <source>
        <dbReference type="PROSITE-ProRule" id="PRU10141"/>
    </source>
</evidence>
<dbReference type="Gene3D" id="3.30.430.20">
    <property type="entry name" value="Gnk2 domain, C-X8-C-X2-C motif"/>
    <property type="match status" value="2"/>
</dbReference>
<dbReference type="InterPro" id="IPR011009">
    <property type="entry name" value="Kinase-like_dom_sf"/>
</dbReference>
<keyword evidence="9 16" id="KW-0067">ATP-binding</keyword>
<evidence type="ECO:0000256" key="2">
    <source>
        <dbReference type="ARBA" id="ARBA00022527"/>
    </source>
</evidence>
<evidence type="ECO:0000256" key="4">
    <source>
        <dbReference type="ARBA" id="ARBA00022692"/>
    </source>
</evidence>
<evidence type="ECO:0000256" key="6">
    <source>
        <dbReference type="ARBA" id="ARBA00022737"/>
    </source>
</evidence>
<dbReference type="CDD" id="cd14066">
    <property type="entry name" value="STKc_IRAK"/>
    <property type="match status" value="1"/>
</dbReference>
<evidence type="ECO:0000259" key="20">
    <source>
        <dbReference type="PROSITE" id="PS50011"/>
    </source>
</evidence>
<dbReference type="FunFam" id="3.30.200.20:FF:000142">
    <property type="entry name" value="Cysteine-rich receptor-like protein kinase 10"/>
    <property type="match status" value="1"/>
</dbReference>
<evidence type="ECO:0000256" key="15">
    <source>
        <dbReference type="ARBA" id="ARBA00047951"/>
    </source>
</evidence>
<dbReference type="GO" id="GO:0006979">
    <property type="term" value="P:response to oxidative stress"/>
    <property type="evidence" value="ECO:0007669"/>
    <property type="project" value="UniProtKB-ARBA"/>
</dbReference>
<protein>
    <submittedName>
        <fullName evidence="22">Uncharacterized protein</fullName>
    </submittedName>
</protein>
<feature type="compositionally biased region" description="Low complexity" evidence="17">
    <location>
        <begin position="263"/>
        <end position="272"/>
    </location>
</feature>
<dbReference type="PROSITE" id="PS51473">
    <property type="entry name" value="GNK2"/>
    <property type="match status" value="2"/>
</dbReference>
<feature type="binding site" evidence="16">
    <location>
        <position position="369"/>
    </location>
    <ligand>
        <name>ATP</name>
        <dbReference type="ChEBI" id="CHEBI:30616"/>
    </ligand>
</feature>
<keyword evidence="7 16" id="KW-0547">Nucleotide-binding</keyword>
<sequence length="655" mass="73570">MIRTLLFLQICIYFLNCNTIAQPNLISRVCQDTFGNYTSSSTFQTNLNTLLSHITSPSNINYGFSNFSVGKNFDIVNGIGLCRPDQGLDDCSTCLQQAAAALVQQCPNQKDAIGWYVECMLRYSDRYIFSKMEVGPWYHMESKVFGADKAAINHTVAALLAKLQTKAASGNSQLKYAAGTANVSRSTVTIYALVQCTPDLSYFDCYNCLDNAISFGLTSLYGDQARVFYTSCNIRYESYSFFDSTKLISLKSLSSHPPPSSPGTPSSTQTSKGMSNKSKVLIIVLVPVITSLLLLFAFIACYIVTRRAKARKKILDGEEILRNPESLQMDFETIRVATENFSLSNKLGQGGFGTVFKGRLANGQEIAVKRLSKNSGQGEEEFKNEAVLVARLRHRNLVKFLGFCLEREERLLIYELLPNKSLDYFLFDPIKRSLLDWQTRYELIKGIARGLLYLHEDSRLLVVHRDLKAGNILLDEEMNPKISDFGMAKLFGVDQTRADTTRICGTYGYMPPEYVQQGQFSFKSDVYSFGVLILEIITGLRISSFVNSETGECLLSFIWRNWLEETPLNIVDLSMSTVDRAEVLRCINIGLLCVQENFTHRPIMSSVILLMNNQYTISPPMPSRPAFLLDNDDDNEIVSSNDSRNEVTLSELDPR</sequence>
<dbReference type="PROSITE" id="PS00108">
    <property type="entry name" value="PROTEIN_KINASE_ST"/>
    <property type="match status" value="1"/>
</dbReference>
<evidence type="ECO:0000256" key="19">
    <source>
        <dbReference type="SAM" id="SignalP"/>
    </source>
</evidence>
<dbReference type="GO" id="GO:0004674">
    <property type="term" value="F:protein serine/threonine kinase activity"/>
    <property type="evidence" value="ECO:0007669"/>
    <property type="project" value="UniProtKB-KW"/>
</dbReference>
<dbReference type="InterPro" id="IPR000719">
    <property type="entry name" value="Prot_kinase_dom"/>
</dbReference>
<evidence type="ECO:0000256" key="14">
    <source>
        <dbReference type="ARBA" id="ARBA00047558"/>
    </source>
</evidence>
<organism evidence="22 23">
    <name type="scientific">Saponaria officinalis</name>
    <name type="common">Common soapwort</name>
    <name type="synonym">Lychnis saponaria</name>
    <dbReference type="NCBI Taxonomy" id="3572"/>
    <lineage>
        <taxon>Eukaryota</taxon>
        <taxon>Viridiplantae</taxon>
        <taxon>Streptophyta</taxon>
        <taxon>Embryophyta</taxon>
        <taxon>Tracheophyta</taxon>
        <taxon>Spermatophyta</taxon>
        <taxon>Magnoliopsida</taxon>
        <taxon>eudicotyledons</taxon>
        <taxon>Gunneridae</taxon>
        <taxon>Pentapetalae</taxon>
        <taxon>Caryophyllales</taxon>
        <taxon>Caryophyllaceae</taxon>
        <taxon>Caryophylleae</taxon>
        <taxon>Saponaria</taxon>
    </lineage>
</organism>
<dbReference type="GO" id="GO:0005524">
    <property type="term" value="F:ATP binding"/>
    <property type="evidence" value="ECO:0007669"/>
    <property type="project" value="UniProtKB-UniRule"/>
</dbReference>
<comment type="subcellular location">
    <subcellularLocation>
        <location evidence="1">Membrane</location>
        <topology evidence="1">Single-pass membrane protein</topology>
    </subcellularLocation>
</comment>
<feature type="region of interest" description="Disordered" evidence="17">
    <location>
        <begin position="253"/>
        <end position="272"/>
    </location>
</feature>
<dbReference type="PROSITE" id="PS00107">
    <property type="entry name" value="PROTEIN_KINASE_ATP"/>
    <property type="match status" value="1"/>
</dbReference>
<dbReference type="InterPro" id="IPR002902">
    <property type="entry name" value="GNK2"/>
</dbReference>
<keyword evidence="6" id="KW-0677">Repeat</keyword>
<dbReference type="Pfam" id="PF01657">
    <property type="entry name" value="Stress-antifung"/>
    <property type="match status" value="2"/>
</dbReference>
<evidence type="ECO:0000256" key="13">
    <source>
        <dbReference type="ARBA" id="ARBA00023180"/>
    </source>
</evidence>
<feature type="transmembrane region" description="Helical" evidence="18">
    <location>
        <begin position="280"/>
        <end position="304"/>
    </location>
</feature>
<comment type="catalytic activity">
    <reaction evidence="15">
        <text>L-threonyl-[protein] + ATP = O-phospho-L-threonyl-[protein] + ADP + H(+)</text>
        <dbReference type="Rhea" id="RHEA:46608"/>
        <dbReference type="Rhea" id="RHEA-COMP:11060"/>
        <dbReference type="Rhea" id="RHEA-COMP:11605"/>
        <dbReference type="ChEBI" id="CHEBI:15378"/>
        <dbReference type="ChEBI" id="CHEBI:30013"/>
        <dbReference type="ChEBI" id="CHEBI:30616"/>
        <dbReference type="ChEBI" id="CHEBI:61977"/>
        <dbReference type="ChEBI" id="CHEBI:456216"/>
    </reaction>
</comment>
<keyword evidence="3" id="KW-0808">Transferase</keyword>
<dbReference type="InterPro" id="IPR008271">
    <property type="entry name" value="Ser/Thr_kinase_AS"/>
</dbReference>
<evidence type="ECO:0000256" key="17">
    <source>
        <dbReference type="SAM" id="MobiDB-lite"/>
    </source>
</evidence>
<feature type="domain" description="Protein kinase" evidence="20">
    <location>
        <begin position="341"/>
        <end position="616"/>
    </location>
</feature>
<evidence type="ECO:0000259" key="21">
    <source>
        <dbReference type="PROSITE" id="PS51473"/>
    </source>
</evidence>
<comment type="caution">
    <text evidence="22">The sequence shown here is derived from an EMBL/GenBank/DDBJ whole genome shotgun (WGS) entry which is preliminary data.</text>
</comment>
<accession>A0AAW1JQC6</accession>
<feature type="domain" description="Gnk2-homologous" evidence="21">
    <location>
        <begin position="25"/>
        <end position="128"/>
    </location>
</feature>
<dbReference type="FunFam" id="1.10.510.10:FF:000129">
    <property type="entry name" value="cysteine-rich receptor-like protein kinase 10"/>
    <property type="match status" value="1"/>
</dbReference>
<proteinExistence type="predicted"/>
<dbReference type="Pfam" id="PF07714">
    <property type="entry name" value="PK_Tyr_Ser-Thr"/>
    <property type="match status" value="1"/>
</dbReference>
<evidence type="ECO:0000256" key="12">
    <source>
        <dbReference type="ARBA" id="ARBA00023170"/>
    </source>
</evidence>
<keyword evidence="13" id="KW-0325">Glycoprotein</keyword>
<dbReference type="InterPro" id="IPR017441">
    <property type="entry name" value="Protein_kinase_ATP_BS"/>
</dbReference>
<dbReference type="CDD" id="cd23509">
    <property type="entry name" value="Gnk2-like"/>
    <property type="match status" value="2"/>
</dbReference>
<name>A0AAW1JQC6_SAPOF</name>
<evidence type="ECO:0000256" key="9">
    <source>
        <dbReference type="ARBA" id="ARBA00022840"/>
    </source>
</evidence>
<keyword evidence="10 18" id="KW-1133">Transmembrane helix</keyword>
<dbReference type="PANTHER" id="PTHR27002">
    <property type="entry name" value="RECEPTOR-LIKE SERINE/THREONINE-PROTEIN KINASE SD1-8"/>
    <property type="match status" value="1"/>
</dbReference>
<keyword evidence="8" id="KW-0418">Kinase</keyword>
<keyword evidence="12" id="KW-0675">Receptor</keyword>
<keyword evidence="4 18" id="KW-0812">Transmembrane</keyword>
<gene>
    <name evidence="22" type="ORF">RND81_07G130000</name>
</gene>
<dbReference type="PANTHER" id="PTHR27002:SF1073">
    <property type="entry name" value="CYSTEINE-RICH RECEPTOR-LIKE PROTEIN KINASE 29"/>
    <property type="match status" value="1"/>
</dbReference>
<evidence type="ECO:0000256" key="3">
    <source>
        <dbReference type="ARBA" id="ARBA00022679"/>
    </source>
</evidence>
<evidence type="ECO:0000313" key="23">
    <source>
        <dbReference type="Proteomes" id="UP001443914"/>
    </source>
</evidence>
<evidence type="ECO:0000313" key="22">
    <source>
        <dbReference type="EMBL" id="KAK9706500.1"/>
    </source>
</evidence>